<keyword evidence="3" id="KW-1185">Reference proteome</keyword>
<gene>
    <name evidence="2" type="ORF">CLV42_102643</name>
</gene>
<name>A0A2P8GM79_9BACT</name>
<organism evidence="2 3">
    <name type="scientific">Chitinophaga ginsengisoli</name>
    <dbReference type="NCBI Taxonomy" id="363837"/>
    <lineage>
        <taxon>Bacteria</taxon>
        <taxon>Pseudomonadati</taxon>
        <taxon>Bacteroidota</taxon>
        <taxon>Chitinophagia</taxon>
        <taxon>Chitinophagales</taxon>
        <taxon>Chitinophagaceae</taxon>
        <taxon>Chitinophaga</taxon>
    </lineage>
</organism>
<evidence type="ECO:0000313" key="2">
    <source>
        <dbReference type="EMBL" id="PSL35069.1"/>
    </source>
</evidence>
<feature type="region of interest" description="Disordered" evidence="1">
    <location>
        <begin position="280"/>
        <end position="315"/>
    </location>
</feature>
<dbReference type="OrthoDB" id="639932at2"/>
<dbReference type="RefSeq" id="WP_106601307.1">
    <property type="nucleotide sequence ID" value="NZ_PYGK01000002.1"/>
</dbReference>
<dbReference type="Proteomes" id="UP000240978">
    <property type="component" value="Unassembled WGS sequence"/>
</dbReference>
<dbReference type="AlphaFoldDB" id="A0A2P8GM79"/>
<protein>
    <submittedName>
        <fullName evidence="2">Uncharacterized protein</fullName>
    </submittedName>
</protein>
<proteinExistence type="predicted"/>
<comment type="caution">
    <text evidence="2">The sequence shown here is derived from an EMBL/GenBank/DDBJ whole genome shotgun (WGS) entry which is preliminary data.</text>
</comment>
<dbReference type="EMBL" id="PYGK01000002">
    <property type="protein sequence ID" value="PSL35069.1"/>
    <property type="molecule type" value="Genomic_DNA"/>
</dbReference>
<reference evidence="2 3" key="1">
    <citation type="submission" date="2018-03" db="EMBL/GenBank/DDBJ databases">
        <title>Genomic Encyclopedia of Archaeal and Bacterial Type Strains, Phase II (KMG-II): from individual species to whole genera.</title>
        <authorList>
            <person name="Goeker M."/>
        </authorList>
    </citation>
    <scope>NUCLEOTIDE SEQUENCE [LARGE SCALE GENOMIC DNA]</scope>
    <source>
        <strain evidence="2 3">DSM 18107</strain>
    </source>
</reference>
<sequence>MSDFKPPVEQQQPVVQCVPPSPSQFDLLMQEYGVTLKEELQQRSANLEAEVILTNTASQVVCVERRVNDKLARAVKEYNFLSNCVTVYTGQDLEGLTATVAIAQTKYASVKTSFDAAVIAIKAAKSKVGLVNTLAGKLKDAVADSCNSEELKLIRENLSKGGPNKKNIEDSVQEFVQYAEKIVNQADDVAQAAVKVAGINAFVNIDNLSALIATAKTDGGKLITDVENNVKNSQKKYDDSRKPLGDALKALSTASTSKNKAWVLKDADVATSKFVEDKNCNGGGCQKLDDISEEAEGAYENPNCGTPGEPQENEA</sequence>
<evidence type="ECO:0000313" key="3">
    <source>
        <dbReference type="Proteomes" id="UP000240978"/>
    </source>
</evidence>
<evidence type="ECO:0000256" key="1">
    <source>
        <dbReference type="SAM" id="MobiDB-lite"/>
    </source>
</evidence>
<accession>A0A2P8GM79</accession>